<accession>A0A1F6ABY4</accession>
<protein>
    <submittedName>
        <fullName evidence="1">Uncharacterized protein</fullName>
    </submittedName>
</protein>
<reference evidence="1 2" key="1">
    <citation type="journal article" date="2016" name="Nat. Commun.">
        <title>Thousands of microbial genomes shed light on interconnected biogeochemical processes in an aquifer system.</title>
        <authorList>
            <person name="Anantharaman K."/>
            <person name="Brown C.T."/>
            <person name="Hug L.A."/>
            <person name="Sharon I."/>
            <person name="Castelle C.J."/>
            <person name="Probst A.J."/>
            <person name="Thomas B.C."/>
            <person name="Singh A."/>
            <person name="Wilkins M.J."/>
            <person name="Karaoz U."/>
            <person name="Brodie E.L."/>
            <person name="Williams K.H."/>
            <person name="Hubbard S.S."/>
            <person name="Banfield J.F."/>
        </authorList>
    </citation>
    <scope>NUCLEOTIDE SEQUENCE [LARGE SCALE GENOMIC DNA]</scope>
</reference>
<name>A0A1F6ABY4_9BACT</name>
<evidence type="ECO:0000313" key="2">
    <source>
        <dbReference type="Proteomes" id="UP000177092"/>
    </source>
</evidence>
<dbReference type="EMBL" id="MFJN01000007">
    <property type="protein sequence ID" value="OGG22228.1"/>
    <property type="molecule type" value="Genomic_DNA"/>
</dbReference>
<dbReference type="AlphaFoldDB" id="A0A1F6ABY4"/>
<comment type="caution">
    <text evidence="1">The sequence shown here is derived from an EMBL/GenBank/DDBJ whole genome shotgun (WGS) entry which is preliminary data.</text>
</comment>
<gene>
    <name evidence="1" type="ORF">A3D03_04735</name>
</gene>
<evidence type="ECO:0000313" key="1">
    <source>
        <dbReference type="EMBL" id="OGG22228.1"/>
    </source>
</evidence>
<dbReference type="Proteomes" id="UP000177092">
    <property type="component" value="Unassembled WGS sequence"/>
</dbReference>
<organism evidence="1 2">
    <name type="scientific">Candidatus Gottesmanbacteria bacterium RIFCSPHIGHO2_02_FULL_40_13</name>
    <dbReference type="NCBI Taxonomy" id="1798384"/>
    <lineage>
        <taxon>Bacteria</taxon>
        <taxon>Candidatus Gottesmaniibacteriota</taxon>
    </lineage>
</organism>
<proteinExistence type="predicted"/>
<sequence>MPEDLTLTAVQAPVLLRRVVPALWRGRQVVRPEATEIWVEQETQAVLPAQGTLAEQAVSAVWRVLAAGPVFGWYPCCFYCPIF</sequence>